<feature type="region of interest" description="Disordered" evidence="1">
    <location>
        <begin position="94"/>
        <end position="151"/>
    </location>
</feature>
<dbReference type="InterPro" id="IPR025948">
    <property type="entry name" value="HTH-like_dom"/>
</dbReference>
<proteinExistence type="predicted"/>
<feature type="domain" description="HTH-like" evidence="2">
    <location>
        <begin position="46"/>
        <end position="101"/>
    </location>
</feature>
<gene>
    <name evidence="3" type="ORF">FDA94_33620</name>
</gene>
<evidence type="ECO:0000313" key="3">
    <source>
        <dbReference type="EMBL" id="TKK81209.1"/>
    </source>
</evidence>
<comment type="caution">
    <text evidence="3">The sequence shown here is derived from an EMBL/GenBank/DDBJ whole genome shotgun (WGS) entry which is preliminary data.</text>
</comment>
<keyword evidence="4" id="KW-1185">Reference proteome</keyword>
<sequence>MSVDPFIEAEKRGGHSVKRACELLEVSRAAFYARRDGHRGPREVRDAELSERIGGLHRDSRGTYGAPRIHAALRREGELCGRRRARLMRALGLQGRHRRRRQITTIPAPDAGWRPDLIGRDFQADPDESTPAGAETSPMSPPMRAGCIWPR</sequence>
<evidence type="ECO:0000259" key="2">
    <source>
        <dbReference type="Pfam" id="PF13276"/>
    </source>
</evidence>
<dbReference type="PANTHER" id="PTHR46889">
    <property type="entry name" value="TRANSPOSASE INSF FOR INSERTION SEQUENCE IS3B-RELATED"/>
    <property type="match status" value="1"/>
</dbReference>
<dbReference type="RefSeq" id="WP_137251100.1">
    <property type="nucleotide sequence ID" value="NZ_SZQA01000046.1"/>
</dbReference>
<dbReference type="InterPro" id="IPR050900">
    <property type="entry name" value="Transposase_IS3/IS150/IS904"/>
</dbReference>
<name>A0A4U3LZX5_9ACTN</name>
<organism evidence="3 4">
    <name type="scientific">Herbidospora galbida</name>
    <dbReference type="NCBI Taxonomy" id="2575442"/>
    <lineage>
        <taxon>Bacteria</taxon>
        <taxon>Bacillati</taxon>
        <taxon>Actinomycetota</taxon>
        <taxon>Actinomycetes</taxon>
        <taxon>Streptosporangiales</taxon>
        <taxon>Streptosporangiaceae</taxon>
        <taxon>Herbidospora</taxon>
    </lineage>
</organism>
<dbReference type="Proteomes" id="UP000308705">
    <property type="component" value="Unassembled WGS sequence"/>
</dbReference>
<protein>
    <recommendedName>
        <fullName evidence="2">HTH-like domain-containing protein</fullName>
    </recommendedName>
</protein>
<dbReference type="AlphaFoldDB" id="A0A4U3LZX5"/>
<reference evidence="3 4" key="1">
    <citation type="submission" date="2019-04" db="EMBL/GenBank/DDBJ databases">
        <title>Herbidospora sp. NEAU-GS14.nov., a novel actinomycete isolated from soil.</title>
        <authorList>
            <person name="Han L."/>
        </authorList>
    </citation>
    <scope>NUCLEOTIDE SEQUENCE [LARGE SCALE GENOMIC DNA]</scope>
    <source>
        <strain evidence="3 4">NEAU-GS14</strain>
    </source>
</reference>
<dbReference type="EMBL" id="SZQA01000046">
    <property type="protein sequence ID" value="TKK81209.1"/>
    <property type="molecule type" value="Genomic_DNA"/>
</dbReference>
<accession>A0A4U3LZX5</accession>
<dbReference type="OrthoDB" id="3257291at2"/>
<evidence type="ECO:0000256" key="1">
    <source>
        <dbReference type="SAM" id="MobiDB-lite"/>
    </source>
</evidence>
<evidence type="ECO:0000313" key="4">
    <source>
        <dbReference type="Proteomes" id="UP000308705"/>
    </source>
</evidence>
<dbReference type="Pfam" id="PF13276">
    <property type="entry name" value="HTH_21"/>
    <property type="match status" value="1"/>
</dbReference>